<keyword evidence="4" id="KW-0276">Fatty acid metabolism</keyword>
<evidence type="ECO:0000256" key="3">
    <source>
        <dbReference type="ARBA" id="ARBA00022516"/>
    </source>
</evidence>
<keyword evidence="9" id="KW-0496">Mitochondrion</keyword>
<dbReference type="InterPro" id="IPR011032">
    <property type="entry name" value="GroES-like_sf"/>
</dbReference>
<dbReference type="InterPro" id="IPR020843">
    <property type="entry name" value="ER"/>
</dbReference>
<dbReference type="InterPro" id="IPR013154">
    <property type="entry name" value="ADH-like_N"/>
</dbReference>
<dbReference type="InterPro" id="IPR013149">
    <property type="entry name" value="ADH-like_C"/>
</dbReference>
<reference evidence="18" key="1">
    <citation type="submission" date="2016-06" db="UniProtKB">
        <authorList>
            <consortium name="WormBaseParasite"/>
        </authorList>
    </citation>
    <scope>IDENTIFICATION</scope>
</reference>
<dbReference type="Gene3D" id="3.90.180.10">
    <property type="entry name" value="Medium-chain alcohol dehydrogenases, catalytic domain"/>
    <property type="match status" value="1"/>
</dbReference>
<evidence type="ECO:0000259" key="15">
    <source>
        <dbReference type="SMART" id="SM00829"/>
    </source>
</evidence>
<evidence type="ECO:0000313" key="17">
    <source>
        <dbReference type="Proteomes" id="UP000272942"/>
    </source>
</evidence>
<comment type="catalytic activity">
    <reaction evidence="14">
        <text>a 2,3-saturated acyl-[ACP] + NADP(+) = a (2E)-enoyl-[ACP] + NADPH + H(+)</text>
        <dbReference type="Rhea" id="RHEA:22564"/>
        <dbReference type="Rhea" id="RHEA-COMP:9925"/>
        <dbReference type="Rhea" id="RHEA-COMP:9926"/>
        <dbReference type="ChEBI" id="CHEBI:15378"/>
        <dbReference type="ChEBI" id="CHEBI:57783"/>
        <dbReference type="ChEBI" id="CHEBI:58349"/>
        <dbReference type="ChEBI" id="CHEBI:78784"/>
        <dbReference type="ChEBI" id="CHEBI:78785"/>
        <dbReference type="EC" id="1.3.1.104"/>
    </reaction>
</comment>
<dbReference type="PANTHER" id="PTHR43981">
    <property type="entry name" value="ENOYL-[ACYL-CARRIER-PROTEIN] REDUCTASE, MITOCHONDRIAL"/>
    <property type="match status" value="1"/>
</dbReference>
<dbReference type="AlphaFoldDB" id="A0A183APX4"/>
<evidence type="ECO:0000256" key="1">
    <source>
        <dbReference type="ARBA" id="ARBA00004173"/>
    </source>
</evidence>
<dbReference type="EC" id="1.3.1.104" evidence="11"/>
<evidence type="ECO:0000256" key="4">
    <source>
        <dbReference type="ARBA" id="ARBA00022832"/>
    </source>
</evidence>
<dbReference type="Pfam" id="PF08240">
    <property type="entry name" value="ADH_N"/>
    <property type="match status" value="1"/>
</dbReference>
<dbReference type="OrthoDB" id="7482721at2759"/>
<evidence type="ECO:0000256" key="2">
    <source>
        <dbReference type="ARBA" id="ARBA00010371"/>
    </source>
</evidence>
<evidence type="ECO:0000256" key="14">
    <source>
        <dbReference type="ARBA" id="ARBA00048843"/>
    </source>
</evidence>
<organism evidence="18">
    <name type="scientific">Echinostoma caproni</name>
    <dbReference type="NCBI Taxonomy" id="27848"/>
    <lineage>
        <taxon>Eukaryota</taxon>
        <taxon>Metazoa</taxon>
        <taxon>Spiralia</taxon>
        <taxon>Lophotrochozoa</taxon>
        <taxon>Platyhelminthes</taxon>
        <taxon>Trematoda</taxon>
        <taxon>Digenea</taxon>
        <taxon>Plagiorchiida</taxon>
        <taxon>Echinostomata</taxon>
        <taxon>Echinostomatoidea</taxon>
        <taxon>Echinostomatidae</taxon>
        <taxon>Echinostoma</taxon>
    </lineage>
</organism>
<dbReference type="GO" id="GO:0141148">
    <property type="term" value="F:enoyl-[acyl-carrier-protein] reductase (NADPH) activity"/>
    <property type="evidence" value="ECO:0007669"/>
    <property type="project" value="UniProtKB-EC"/>
</dbReference>
<dbReference type="InterPro" id="IPR051034">
    <property type="entry name" value="Mito_Enoyl-ACP_Reductase"/>
</dbReference>
<dbReference type="Proteomes" id="UP000272942">
    <property type="component" value="Unassembled WGS sequence"/>
</dbReference>
<keyword evidence="3" id="KW-0444">Lipid biosynthesis</keyword>
<evidence type="ECO:0000256" key="6">
    <source>
        <dbReference type="ARBA" id="ARBA00022946"/>
    </source>
</evidence>
<dbReference type="SUPFAM" id="SSF50129">
    <property type="entry name" value="GroES-like"/>
    <property type="match status" value="1"/>
</dbReference>
<proteinExistence type="inferred from homology"/>
<keyword evidence="17" id="KW-1185">Reference proteome</keyword>
<dbReference type="WBParaSite" id="ECPE_0000903701-mRNA-1">
    <property type="protein sequence ID" value="ECPE_0000903701-mRNA-1"/>
    <property type="gene ID" value="ECPE_0000903701"/>
</dbReference>
<protein>
    <recommendedName>
        <fullName evidence="12">Enoyl-[acyl-carrier-protein] reductase, mitochondrial</fullName>
        <ecNumber evidence="11">1.3.1.104</ecNumber>
    </recommendedName>
    <alternativeName>
        <fullName evidence="13">2-enoyl thioester reductase</fullName>
    </alternativeName>
</protein>
<dbReference type="Pfam" id="PF00107">
    <property type="entry name" value="ADH_zinc_N"/>
    <property type="match status" value="1"/>
</dbReference>
<feature type="domain" description="Enoyl reductase (ER)" evidence="15">
    <location>
        <begin position="29"/>
        <end position="340"/>
    </location>
</feature>
<evidence type="ECO:0000256" key="13">
    <source>
        <dbReference type="ARBA" id="ARBA00042123"/>
    </source>
</evidence>
<evidence type="ECO:0000256" key="7">
    <source>
        <dbReference type="ARBA" id="ARBA00023002"/>
    </source>
</evidence>
<keyword evidence="10" id="KW-0275">Fatty acid biosynthesis</keyword>
<name>A0A183APX4_9TREM</name>
<accession>A0A183APX4</accession>
<reference evidence="16 17" key="2">
    <citation type="submission" date="2018-11" db="EMBL/GenBank/DDBJ databases">
        <authorList>
            <consortium name="Pathogen Informatics"/>
        </authorList>
    </citation>
    <scope>NUCLEOTIDE SEQUENCE [LARGE SCALE GENOMIC DNA]</scope>
    <source>
        <strain evidence="16 17">Egypt</strain>
    </source>
</reference>
<keyword evidence="8" id="KW-0443">Lipid metabolism</keyword>
<gene>
    <name evidence="16" type="ORF">ECPE_LOCUS9009</name>
</gene>
<evidence type="ECO:0000256" key="12">
    <source>
        <dbReference type="ARBA" id="ARBA00041058"/>
    </source>
</evidence>
<dbReference type="SMART" id="SM00829">
    <property type="entry name" value="PKS_ER"/>
    <property type="match status" value="1"/>
</dbReference>
<evidence type="ECO:0000313" key="18">
    <source>
        <dbReference type="WBParaSite" id="ECPE_0000903701-mRNA-1"/>
    </source>
</evidence>
<dbReference type="Gene3D" id="3.40.50.720">
    <property type="entry name" value="NAD(P)-binding Rossmann-like Domain"/>
    <property type="match status" value="1"/>
</dbReference>
<dbReference type="SUPFAM" id="SSF51735">
    <property type="entry name" value="NAD(P)-binding Rossmann-fold domains"/>
    <property type="match status" value="1"/>
</dbReference>
<dbReference type="FunFam" id="3.90.180.10:FF:000010">
    <property type="entry name" value="Enoyl-[acyl-carrier-protein] reductase, mitochondrial"/>
    <property type="match status" value="1"/>
</dbReference>
<keyword evidence="5" id="KW-0521">NADP</keyword>
<dbReference type="GO" id="GO:0006633">
    <property type="term" value="P:fatty acid biosynthetic process"/>
    <property type="evidence" value="ECO:0007669"/>
    <property type="project" value="UniProtKB-KW"/>
</dbReference>
<evidence type="ECO:0000256" key="11">
    <source>
        <dbReference type="ARBA" id="ARBA00038963"/>
    </source>
</evidence>
<evidence type="ECO:0000256" key="5">
    <source>
        <dbReference type="ARBA" id="ARBA00022857"/>
    </source>
</evidence>
<dbReference type="CDD" id="cd08290">
    <property type="entry name" value="ETR"/>
    <property type="match status" value="1"/>
</dbReference>
<dbReference type="InterPro" id="IPR036291">
    <property type="entry name" value="NAD(P)-bd_dom_sf"/>
</dbReference>
<comment type="subcellular location">
    <subcellularLocation>
        <location evidence="1">Mitochondrion</location>
    </subcellularLocation>
</comment>
<evidence type="ECO:0000256" key="9">
    <source>
        <dbReference type="ARBA" id="ARBA00023128"/>
    </source>
</evidence>
<comment type="similarity">
    <text evidence="2">Belongs to the zinc-containing alcohol dehydrogenase family. Quinone oxidoreductase subfamily.</text>
</comment>
<dbReference type="GO" id="GO:0005739">
    <property type="term" value="C:mitochondrion"/>
    <property type="evidence" value="ECO:0007669"/>
    <property type="project" value="UniProtKB-SubCell"/>
</dbReference>
<sequence length="360" mass="39557">MLKCIGSFPLRIAQRAASSTGLMYKQHGEPRDVLSLTERELGSLKEDEVLIKMCAAPINPSDINTIQGVYPVKPSLPAVAGNEGVGRVMSCGSKVDSLKVGDLVIPAALSSGMWQTQFHAKPQNLIRVAHPLPVEQAAILYVNPGTAYRMLSDFCELKSGDIVLQNGSNSAVGIYVIQIAKLLGLRTVNLFRARTTKQATEEMRSTLFSYGATWALTEEELIDSNNSISKDIRQAGPIKLALNCLGGKPAVTQLKFLSEAGTLVSYGAMTRSPIPLPAGPLLFRDIRLRGFWLTRWTNQEPRAKLTAMIDQLAEWFSHGKLRTSPFVSFPLEEWKEAVELSSFTDQMPSAIKQKVMFSME</sequence>
<keyword evidence="7" id="KW-0560">Oxidoreductase</keyword>
<evidence type="ECO:0000313" key="16">
    <source>
        <dbReference type="EMBL" id="VDP84580.1"/>
    </source>
</evidence>
<evidence type="ECO:0000256" key="8">
    <source>
        <dbReference type="ARBA" id="ARBA00023098"/>
    </source>
</evidence>
<dbReference type="PANTHER" id="PTHR43981:SF2">
    <property type="entry name" value="ENOYL-[ACYL-CARRIER-PROTEIN] REDUCTASE, MITOCHONDRIAL"/>
    <property type="match status" value="1"/>
</dbReference>
<keyword evidence="6" id="KW-0809">Transit peptide</keyword>
<evidence type="ECO:0000256" key="10">
    <source>
        <dbReference type="ARBA" id="ARBA00023160"/>
    </source>
</evidence>
<dbReference type="EMBL" id="UZAN01046787">
    <property type="protein sequence ID" value="VDP84580.1"/>
    <property type="molecule type" value="Genomic_DNA"/>
</dbReference>